<protein>
    <submittedName>
        <fullName evidence="2">Uncharacterized protein</fullName>
    </submittedName>
</protein>
<evidence type="ECO:0000313" key="3">
    <source>
        <dbReference type="Proteomes" id="UP000215452"/>
    </source>
</evidence>
<keyword evidence="1" id="KW-0812">Transmembrane</keyword>
<feature type="transmembrane region" description="Helical" evidence="1">
    <location>
        <begin position="37"/>
        <end position="61"/>
    </location>
</feature>
<reference evidence="2 3" key="1">
    <citation type="submission" date="2017-08" db="EMBL/GenBank/DDBJ databases">
        <title>The complete genome sequence of a Mycoplasma hyopneumoniae isolate in Korea.</title>
        <authorList>
            <person name="Han J."/>
            <person name="Lee N."/>
        </authorList>
    </citation>
    <scope>NUCLEOTIDE SEQUENCE [LARGE SCALE GENOMIC DNA]</scope>
    <source>
        <strain evidence="2 3">KM014</strain>
    </source>
</reference>
<organism evidence="2 3">
    <name type="scientific">Mesomycoplasma hyopneumoniae</name>
    <name type="common">Mycoplasma hyopneumoniae</name>
    <dbReference type="NCBI Taxonomy" id="2099"/>
    <lineage>
        <taxon>Bacteria</taxon>
        <taxon>Bacillati</taxon>
        <taxon>Mycoplasmatota</taxon>
        <taxon>Mycoplasmoidales</taxon>
        <taxon>Metamycoplasmataceae</taxon>
        <taxon>Mesomycoplasma</taxon>
    </lineage>
</organism>
<sequence length="290" mass="34572">MEGATLRQKNKWKLKFSWFANDISQEKRTKITKPIKISLLVLWSYLIIFTISMSSVALFLWNRIPQEQKYKIDLNLLKTKTYQQSFLKNYFNNFFLKKSEDNFAEYQKKYFMNSYWIFKDTLKSSDKLNSNVKEFVADSTINNNSIKENEQKFDNFFAQNKFKTFTLTNVNEFNKLDSNVLKPVLEKYINKFFENQSIENILSKYNLYLAVEKLNLSFFNLYSSNMGQWYLDFEKSKKLYFVNSNSNNLIPRIENNKGAQISVIAIKKEEQITLFQETDIEKVMKDLGKI</sequence>
<dbReference type="EMBL" id="CP022714">
    <property type="protein sequence ID" value="ASU14609.1"/>
    <property type="molecule type" value="Genomic_DNA"/>
</dbReference>
<evidence type="ECO:0000313" key="2">
    <source>
        <dbReference type="EMBL" id="ASU14609.1"/>
    </source>
</evidence>
<proteinExistence type="predicted"/>
<accession>A0A223MAL3</accession>
<gene>
    <name evidence="2" type="ORF">CIB43_00723</name>
</gene>
<dbReference type="AlphaFoldDB" id="A0A223MAL3"/>
<dbReference type="Proteomes" id="UP000215452">
    <property type="component" value="Chromosome"/>
</dbReference>
<evidence type="ECO:0000256" key="1">
    <source>
        <dbReference type="SAM" id="Phobius"/>
    </source>
</evidence>
<name>A0A223MAL3_MESHO</name>
<keyword evidence="1" id="KW-1133">Transmembrane helix</keyword>
<keyword evidence="1" id="KW-0472">Membrane</keyword>